<dbReference type="InterPro" id="IPR038009">
    <property type="entry name" value="GlmU_C_LbH"/>
</dbReference>
<keyword evidence="12 17" id="KW-0012">Acyltransferase</keyword>
<keyword evidence="3 17" id="KW-0963">Cytoplasm</keyword>
<feature type="binding site" evidence="17">
    <location>
        <position position="161"/>
    </location>
    <ligand>
        <name>UDP-N-acetyl-alpha-D-glucosamine</name>
        <dbReference type="ChEBI" id="CHEBI:57705"/>
    </ligand>
</feature>
<keyword evidence="8 17" id="KW-0460">Magnesium</keyword>
<evidence type="ECO:0000256" key="10">
    <source>
        <dbReference type="ARBA" id="ARBA00022984"/>
    </source>
</evidence>
<feature type="binding site" evidence="17">
    <location>
        <begin position="107"/>
        <end position="109"/>
    </location>
    <ligand>
        <name>UDP-N-acetyl-alpha-D-glucosamine</name>
        <dbReference type="ChEBI" id="CHEBI:57705"/>
    </ligand>
</feature>
<dbReference type="GO" id="GO:0009245">
    <property type="term" value="P:lipid A biosynthetic process"/>
    <property type="evidence" value="ECO:0007669"/>
    <property type="project" value="UniProtKB-UniRule"/>
</dbReference>
<dbReference type="SUPFAM" id="SSF53448">
    <property type="entry name" value="Nucleotide-diphospho-sugar transferases"/>
    <property type="match status" value="1"/>
</dbReference>
<feature type="binding site" evidence="17">
    <location>
        <position position="146"/>
    </location>
    <ligand>
        <name>UDP-N-acetyl-alpha-D-glucosamine</name>
        <dbReference type="ChEBI" id="CHEBI:57705"/>
    </ligand>
</feature>
<dbReference type="EC" id="2.7.7.23" evidence="17"/>
<keyword evidence="11 17" id="KW-0511">Multifunctional enzyme</keyword>
<dbReference type="GO" id="GO:0016020">
    <property type="term" value="C:membrane"/>
    <property type="evidence" value="ECO:0007669"/>
    <property type="project" value="GOC"/>
</dbReference>
<dbReference type="Gene3D" id="3.90.550.10">
    <property type="entry name" value="Spore Coat Polysaccharide Biosynthesis Protein SpsA, Chain A"/>
    <property type="match status" value="1"/>
</dbReference>
<keyword evidence="5 17" id="KW-0548">Nucleotidyltransferase</keyword>
<comment type="similarity">
    <text evidence="17">In the C-terminal section; belongs to the transferase hexapeptide repeat family.</text>
</comment>
<keyword evidence="13 17" id="KW-0961">Cell wall biogenesis/degradation</keyword>
<feature type="binding site" evidence="17">
    <location>
        <begin position="402"/>
        <end position="403"/>
    </location>
    <ligand>
        <name>acetyl-CoA</name>
        <dbReference type="ChEBI" id="CHEBI:57288"/>
    </ligand>
</feature>
<dbReference type="GO" id="GO:0008360">
    <property type="term" value="P:regulation of cell shape"/>
    <property type="evidence" value="ECO:0007669"/>
    <property type="project" value="UniProtKB-KW"/>
</dbReference>
<evidence type="ECO:0000256" key="14">
    <source>
        <dbReference type="ARBA" id="ARBA00048247"/>
    </source>
</evidence>
<evidence type="ECO:0000256" key="4">
    <source>
        <dbReference type="ARBA" id="ARBA00022679"/>
    </source>
</evidence>
<dbReference type="HAMAP" id="MF_01631">
    <property type="entry name" value="GlmU"/>
    <property type="match status" value="1"/>
</dbReference>
<feature type="region of interest" description="Pyrophosphorylase" evidence="17">
    <location>
        <begin position="1"/>
        <end position="245"/>
    </location>
</feature>
<dbReference type="InterPro" id="IPR005835">
    <property type="entry name" value="NTP_transferase_dom"/>
</dbReference>
<dbReference type="GO" id="GO:0000902">
    <property type="term" value="P:cell morphogenesis"/>
    <property type="evidence" value="ECO:0007669"/>
    <property type="project" value="UniProtKB-UniRule"/>
</dbReference>
<comment type="pathway">
    <text evidence="1 17">Nucleotide-sugar biosynthesis; UDP-N-acetyl-alpha-D-glucosamine biosynthesis; N-acetyl-alpha-D-glucosamine 1-phosphate from alpha-D-glucosamine 6-phosphate (route II): step 2/2.</text>
</comment>
<comment type="pathway">
    <text evidence="2 17">Nucleotide-sugar biosynthesis; UDP-N-acetyl-alpha-D-glucosamine biosynthesis; UDP-N-acetyl-alpha-D-glucosamine from N-acetyl-alpha-D-glucosamine 1-phosphate: step 1/1.</text>
</comment>
<dbReference type="SUPFAM" id="SSF51161">
    <property type="entry name" value="Trimeric LpxA-like enzymes"/>
    <property type="match status" value="1"/>
</dbReference>
<dbReference type="InterPro" id="IPR011004">
    <property type="entry name" value="Trimer_LpxA-like_sf"/>
</dbReference>
<keyword evidence="4 17" id="KW-0808">Transferase</keyword>
<comment type="caution">
    <text evidence="17">Lacks conserved residue(s) required for the propagation of feature annotation.</text>
</comment>
<feature type="binding site" evidence="17">
    <location>
        <position position="25"/>
    </location>
    <ligand>
        <name>UDP-N-acetyl-alpha-D-glucosamine</name>
        <dbReference type="ChEBI" id="CHEBI:57705"/>
    </ligand>
</feature>
<comment type="subcellular location">
    <subcellularLocation>
        <location evidence="17">Cytoplasm</location>
    </subcellularLocation>
</comment>
<feature type="region of interest" description="N-acetyltransferase" evidence="17">
    <location>
        <begin position="268"/>
        <end position="496"/>
    </location>
</feature>
<dbReference type="InterPro" id="IPR050065">
    <property type="entry name" value="GlmU-like"/>
</dbReference>
<dbReference type="EC" id="2.3.1.157" evidence="17"/>
<dbReference type="UniPathway" id="UPA00113">
    <property type="reaction ID" value="UER00532"/>
</dbReference>
<evidence type="ECO:0000256" key="15">
    <source>
        <dbReference type="ARBA" id="ARBA00048493"/>
    </source>
</evidence>
<feature type="binding site" evidence="17">
    <location>
        <position position="243"/>
    </location>
    <ligand>
        <name>UDP-N-acetyl-alpha-D-glucosamine</name>
        <dbReference type="ChEBI" id="CHEBI:57705"/>
    </ligand>
</feature>
<comment type="caution">
    <text evidence="19">The sequence shown here is derived from an EMBL/GenBank/DDBJ whole genome shotgun (WGS) entry which is preliminary data.</text>
</comment>
<proteinExistence type="inferred from homology"/>
<feature type="binding site" evidence="17">
    <location>
        <position position="243"/>
    </location>
    <ligand>
        <name>Mg(2+)</name>
        <dbReference type="ChEBI" id="CHEBI:18420"/>
    </ligand>
</feature>
<dbReference type="OrthoDB" id="9775031at2"/>
<evidence type="ECO:0000256" key="5">
    <source>
        <dbReference type="ARBA" id="ARBA00022695"/>
    </source>
</evidence>
<accession>A0A563E8Y3</accession>
<feature type="binding site" evidence="17">
    <location>
        <position position="185"/>
    </location>
    <ligand>
        <name>UDP-N-acetyl-alpha-D-glucosamine</name>
        <dbReference type="ChEBI" id="CHEBI:57705"/>
    </ligand>
</feature>
<dbReference type="CDD" id="cd03353">
    <property type="entry name" value="LbH_GlmU_C"/>
    <property type="match status" value="1"/>
</dbReference>
<dbReference type="GO" id="GO:0005737">
    <property type="term" value="C:cytoplasm"/>
    <property type="evidence" value="ECO:0007669"/>
    <property type="project" value="UniProtKB-SubCell"/>
</dbReference>
<evidence type="ECO:0000256" key="13">
    <source>
        <dbReference type="ARBA" id="ARBA00023316"/>
    </source>
</evidence>
<feature type="binding site" evidence="17">
    <location>
        <position position="109"/>
    </location>
    <ligand>
        <name>Mg(2+)</name>
        <dbReference type="ChEBI" id="CHEBI:18420"/>
    </ligand>
</feature>
<dbReference type="GO" id="GO:0071555">
    <property type="term" value="P:cell wall organization"/>
    <property type="evidence" value="ECO:0007669"/>
    <property type="project" value="UniProtKB-KW"/>
</dbReference>
<evidence type="ECO:0000256" key="3">
    <source>
        <dbReference type="ARBA" id="ARBA00022490"/>
    </source>
</evidence>
<evidence type="ECO:0000256" key="6">
    <source>
        <dbReference type="ARBA" id="ARBA00022723"/>
    </source>
</evidence>
<evidence type="ECO:0000256" key="12">
    <source>
        <dbReference type="ARBA" id="ARBA00023315"/>
    </source>
</evidence>
<gene>
    <name evidence="17 19" type="primary">glmU</name>
    <name evidence="19" type="ORF">FGL98_02500</name>
</gene>
<dbReference type="Proteomes" id="UP000320244">
    <property type="component" value="Unassembled WGS sequence"/>
</dbReference>
<evidence type="ECO:0000313" key="19">
    <source>
        <dbReference type="EMBL" id="TWP38671.1"/>
    </source>
</evidence>
<reference evidence="19 20" key="1">
    <citation type="submission" date="2019-05" db="EMBL/GenBank/DDBJ databases">
        <authorList>
            <person name="Lee S.D."/>
        </authorList>
    </citation>
    <scope>NUCLEOTIDE SEQUENCE [LARGE SCALE GENOMIC DNA]</scope>
    <source>
        <strain evidence="19 20">C5-26</strain>
    </source>
</reference>
<comment type="similarity">
    <text evidence="17">In the N-terminal section; belongs to the N-acetylglucosamine-1-phosphate uridyltransferase family.</text>
</comment>
<dbReference type="AlphaFoldDB" id="A0A563E8Y3"/>
<dbReference type="GO" id="GO:0000287">
    <property type="term" value="F:magnesium ion binding"/>
    <property type="evidence" value="ECO:0007669"/>
    <property type="project" value="UniProtKB-UniRule"/>
</dbReference>
<dbReference type="RefSeq" id="WP_146315074.1">
    <property type="nucleotide sequence ID" value="NZ_VCQV01000002.1"/>
</dbReference>
<comment type="cofactor">
    <cofactor evidence="17">
        <name>Mg(2+)</name>
        <dbReference type="ChEBI" id="CHEBI:18420"/>
    </cofactor>
    <text evidence="17">Binds 1 Mg(2+) ion per subunit.</text>
</comment>
<reference evidence="19 20" key="2">
    <citation type="submission" date="2019-08" db="EMBL/GenBank/DDBJ databases">
        <title>Jejuicoccus antrihumi gen. nov., sp. nov., a new member of the family Dermacoccaceae isolated from a cave.</title>
        <authorList>
            <person name="Schumann P."/>
            <person name="Kim I.S."/>
        </authorList>
    </citation>
    <scope>NUCLEOTIDE SEQUENCE [LARGE SCALE GENOMIC DNA]</scope>
    <source>
        <strain evidence="19 20">C5-26</strain>
    </source>
</reference>
<evidence type="ECO:0000256" key="8">
    <source>
        <dbReference type="ARBA" id="ARBA00022842"/>
    </source>
</evidence>
<comment type="subunit">
    <text evidence="17">Homotrimer.</text>
</comment>
<dbReference type="InterPro" id="IPR005882">
    <property type="entry name" value="Bifunctional_GlmU"/>
</dbReference>
<feature type="binding site" evidence="17">
    <location>
        <position position="396"/>
    </location>
    <ligand>
        <name>acetyl-CoA</name>
        <dbReference type="ChEBI" id="CHEBI:57288"/>
    </ligand>
</feature>
<feature type="binding site" evidence="17">
    <location>
        <position position="349"/>
    </location>
    <ligand>
        <name>UDP-N-acetyl-alpha-D-glucosamine</name>
        <dbReference type="ChEBI" id="CHEBI:57705"/>
    </ligand>
</feature>
<evidence type="ECO:0000256" key="9">
    <source>
        <dbReference type="ARBA" id="ARBA00022960"/>
    </source>
</evidence>
<dbReference type="Gene3D" id="2.160.10.10">
    <property type="entry name" value="Hexapeptide repeat proteins"/>
    <property type="match status" value="1"/>
</dbReference>
<comment type="catalytic activity">
    <reaction evidence="14 17">
        <text>alpha-D-glucosamine 1-phosphate + acetyl-CoA = N-acetyl-alpha-D-glucosamine 1-phosphate + CoA + H(+)</text>
        <dbReference type="Rhea" id="RHEA:13725"/>
        <dbReference type="ChEBI" id="CHEBI:15378"/>
        <dbReference type="ChEBI" id="CHEBI:57287"/>
        <dbReference type="ChEBI" id="CHEBI:57288"/>
        <dbReference type="ChEBI" id="CHEBI:57776"/>
        <dbReference type="ChEBI" id="CHEBI:58516"/>
        <dbReference type="EC" id="2.3.1.157"/>
    </reaction>
</comment>
<evidence type="ECO:0000256" key="1">
    <source>
        <dbReference type="ARBA" id="ARBA00005166"/>
    </source>
</evidence>
<dbReference type="NCBIfam" id="NF010932">
    <property type="entry name" value="PRK14352.1"/>
    <property type="match status" value="1"/>
</dbReference>
<dbReference type="Pfam" id="PF00483">
    <property type="entry name" value="NTP_transferase"/>
    <property type="match status" value="1"/>
</dbReference>
<feature type="binding site" evidence="17">
    <location>
        <begin position="83"/>
        <end position="84"/>
    </location>
    <ligand>
        <name>UDP-N-acetyl-alpha-D-glucosamine</name>
        <dbReference type="ChEBI" id="CHEBI:57705"/>
    </ligand>
</feature>
<name>A0A563E8Y3_9MICO</name>
<comment type="pathway">
    <text evidence="17">Bacterial outer membrane biogenesis; LPS lipid A biosynthesis.</text>
</comment>
<dbReference type="GO" id="GO:0019134">
    <property type="term" value="F:glucosamine-1-phosphate N-acetyltransferase activity"/>
    <property type="evidence" value="ECO:0007669"/>
    <property type="project" value="UniProtKB-UniRule"/>
</dbReference>
<evidence type="ECO:0000256" key="17">
    <source>
        <dbReference type="HAMAP-Rule" id="MF_01631"/>
    </source>
</evidence>
<feature type="binding site" evidence="17">
    <location>
        <position position="393"/>
    </location>
    <ligand>
        <name>UDP-N-acetyl-alpha-D-glucosamine</name>
        <dbReference type="ChEBI" id="CHEBI:57705"/>
    </ligand>
</feature>
<protein>
    <recommendedName>
        <fullName evidence="17">Bifunctional protein GlmU</fullName>
    </recommendedName>
    <domain>
        <recommendedName>
            <fullName evidence="17">UDP-N-acetylglucosamine pyrophosphorylase</fullName>
            <ecNumber evidence="17">2.7.7.23</ecNumber>
        </recommendedName>
        <alternativeName>
            <fullName evidence="17">N-acetylglucosamine-1-phosphate uridyltransferase</fullName>
        </alternativeName>
    </domain>
    <domain>
        <recommendedName>
            <fullName evidence="17">Glucosamine-1-phosphate N-acetyltransferase</fullName>
            <ecNumber evidence="17">2.3.1.157</ecNumber>
        </recommendedName>
    </domain>
</protein>
<dbReference type="UniPathway" id="UPA00973"/>
<keyword evidence="6 17" id="KW-0479">Metal-binding</keyword>
<dbReference type="CDD" id="cd02540">
    <property type="entry name" value="GT2_GlmU_N_bac"/>
    <property type="match status" value="1"/>
</dbReference>
<evidence type="ECO:0000259" key="18">
    <source>
        <dbReference type="Pfam" id="PF00483"/>
    </source>
</evidence>
<feature type="binding site" evidence="17">
    <location>
        <begin position="11"/>
        <end position="14"/>
    </location>
    <ligand>
        <name>UDP-N-acetyl-alpha-D-glucosamine</name>
        <dbReference type="ChEBI" id="CHEBI:57705"/>
    </ligand>
</feature>
<dbReference type="PANTHER" id="PTHR43584">
    <property type="entry name" value="NUCLEOTIDYL TRANSFERASE"/>
    <property type="match status" value="1"/>
</dbReference>
<feature type="binding site" evidence="17">
    <location>
        <position position="421"/>
    </location>
    <ligand>
        <name>acetyl-CoA</name>
        <dbReference type="ChEBI" id="CHEBI:57288"/>
    </ligand>
</feature>
<evidence type="ECO:0000256" key="16">
    <source>
        <dbReference type="ARBA" id="ARBA00049628"/>
    </source>
</evidence>
<dbReference type="EMBL" id="VCQV01000002">
    <property type="protein sequence ID" value="TWP38671.1"/>
    <property type="molecule type" value="Genomic_DNA"/>
</dbReference>
<feature type="binding site" evidence="17">
    <location>
        <position position="456"/>
    </location>
    <ligand>
        <name>acetyl-CoA</name>
        <dbReference type="ChEBI" id="CHEBI:57288"/>
    </ligand>
</feature>
<evidence type="ECO:0000256" key="11">
    <source>
        <dbReference type="ARBA" id="ARBA00023268"/>
    </source>
</evidence>
<comment type="function">
    <text evidence="16 17">Catalyzes the last two sequential reactions in the de novo biosynthetic pathway for UDP-N-acetylglucosamine (UDP-GlcNAc). The C-terminal domain catalyzes the transfer of acetyl group from acetyl coenzyme A to glucosamine-1-phosphate (GlcN-1-P) to produce N-acetylglucosamine-1-phosphate (GlcNAc-1-P), which is converted into UDP-GlcNAc by the transfer of uridine 5-monophosphate (from uridine 5-triphosphate), a reaction catalyzed by the N-terminal domain.</text>
</comment>
<feature type="binding site" evidence="17">
    <location>
        <position position="78"/>
    </location>
    <ligand>
        <name>UDP-N-acetyl-alpha-D-glucosamine</name>
        <dbReference type="ChEBI" id="CHEBI:57705"/>
    </ligand>
</feature>
<feature type="active site" description="Proton acceptor" evidence="17">
    <location>
        <position position="379"/>
    </location>
</feature>
<feature type="binding site" evidence="17">
    <location>
        <position position="382"/>
    </location>
    <ligand>
        <name>UDP-N-acetyl-alpha-D-glucosamine</name>
        <dbReference type="ChEBI" id="CHEBI:57705"/>
    </ligand>
</feature>
<dbReference type="GO" id="GO:0009252">
    <property type="term" value="P:peptidoglycan biosynthetic process"/>
    <property type="evidence" value="ECO:0007669"/>
    <property type="project" value="UniProtKB-UniRule"/>
</dbReference>
<feature type="domain" description="Nucleotidyl transferase" evidence="18">
    <location>
        <begin position="8"/>
        <end position="237"/>
    </location>
</feature>
<keyword evidence="7 17" id="KW-0677">Repeat</keyword>
<feature type="binding site" evidence="17">
    <location>
        <position position="439"/>
    </location>
    <ligand>
        <name>acetyl-CoA</name>
        <dbReference type="ChEBI" id="CHEBI:57288"/>
    </ligand>
</feature>
<dbReference type="GO" id="GO:0006048">
    <property type="term" value="P:UDP-N-acetylglucosamine biosynthetic process"/>
    <property type="evidence" value="ECO:0007669"/>
    <property type="project" value="UniProtKB-UniPathway"/>
</dbReference>
<sequence>MSATPAAVIVLAAGDGTRMKSSTSKVLHLIGGRSLVGHALLAAAHTGAPRVAVTVRAHRDLVAAHITEIWPEVIVADQDEIKGTGRAVECALEALPADLSGTVLVTYGDVPLLTTQALLDLTQAHEDAANAVTVLTAHLEDPTGYGRVVRDSDGSVQGIVEHKDALRARDEGGAHANVLEINEINSGIYAFDAQVLRASLAKVTTDNAQGEKYLTDVLAIARAAGRRVAGHDIDDRWQIEGVNDKSQLARLGKEYNRRVLQRLMVEDGVIIIDPDSTWVDADVSVGIDTVLHPNTQLHRATAIGASCTIGPDTTLTGTEVADGATVVRTQAELAVIGAGATVGPFSYLRPGTILGAHGKIGGFVETKNAQIGEGAKVPHLTYCGDATIGAGANIGAGTIFANYDGVNKHHTDIGAQSFIGSNSVIVAPRTIADGVYIAAGSAVVEDVGAGQLGVTRARQRNVDGWVARRRADTATHRAALEAEARHTSTTDQGAPE</sequence>
<dbReference type="NCBIfam" id="TIGR01173">
    <property type="entry name" value="glmU"/>
    <property type="match status" value="1"/>
</dbReference>
<organism evidence="19 20">
    <name type="scientific">Leekyejoonella antrihumi</name>
    <dbReference type="NCBI Taxonomy" id="1660198"/>
    <lineage>
        <taxon>Bacteria</taxon>
        <taxon>Bacillati</taxon>
        <taxon>Actinomycetota</taxon>
        <taxon>Actinomycetes</taxon>
        <taxon>Micrococcales</taxon>
        <taxon>Dermacoccaceae</taxon>
        <taxon>Leekyejoonella</taxon>
    </lineage>
</organism>
<keyword evidence="10 17" id="KW-0573">Peptidoglycan synthesis</keyword>
<evidence type="ECO:0000313" key="20">
    <source>
        <dbReference type="Proteomes" id="UP000320244"/>
    </source>
</evidence>
<evidence type="ECO:0000256" key="2">
    <source>
        <dbReference type="ARBA" id="ARBA00005208"/>
    </source>
</evidence>
<comment type="catalytic activity">
    <reaction evidence="15 17">
        <text>N-acetyl-alpha-D-glucosamine 1-phosphate + UTP + H(+) = UDP-N-acetyl-alpha-D-glucosamine + diphosphate</text>
        <dbReference type="Rhea" id="RHEA:13509"/>
        <dbReference type="ChEBI" id="CHEBI:15378"/>
        <dbReference type="ChEBI" id="CHEBI:33019"/>
        <dbReference type="ChEBI" id="CHEBI:46398"/>
        <dbReference type="ChEBI" id="CHEBI:57705"/>
        <dbReference type="ChEBI" id="CHEBI:57776"/>
        <dbReference type="EC" id="2.7.7.23"/>
    </reaction>
</comment>
<dbReference type="PANTHER" id="PTHR43584:SF3">
    <property type="entry name" value="BIFUNCTIONAL PROTEIN GLMU"/>
    <property type="match status" value="1"/>
</dbReference>
<feature type="binding site" evidence="17">
    <location>
        <position position="367"/>
    </location>
    <ligand>
        <name>UDP-N-acetyl-alpha-D-glucosamine</name>
        <dbReference type="ChEBI" id="CHEBI:57705"/>
    </ligand>
</feature>
<keyword evidence="20" id="KW-1185">Reference proteome</keyword>
<keyword evidence="9 17" id="KW-0133">Cell shape</keyword>
<dbReference type="GO" id="GO:0003977">
    <property type="term" value="F:UDP-N-acetylglucosamine diphosphorylase activity"/>
    <property type="evidence" value="ECO:0007669"/>
    <property type="project" value="UniProtKB-UniRule"/>
</dbReference>
<dbReference type="InterPro" id="IPR029044">
    <property type="entry name" value="Nucleotide-diphossugar_trans"/>
</dbReference>
<evidence type="ECO:0000256" key="7">
    <source>
        <dbReference type="ARBA" id="ARBA00022737"/>
    </source>
</evidence>